<gene>
    <name evidence="15" type="ORF">DCAR_0208109</name>
</gene>
<dbReference type="Gene3D" id="3.60.21.10">
    <property type="match status" value="1"/>
</dbReference>
<evidence type="ECO:0000256" key="8">
    <source>
        <dbReference type="ARBA" id="ARBA00022833"/>
    </source>
</evidence>
<evidence type="ECO:0000256" key="10">
    <source>
        <dbReference type="RuleBase" id="RU361203"/>
    </source>
</evidence>
<feature type="signal peptide" evidence="10">
    <location>
        <begin position="1"/>
        <end position="22"/>
    </location>
</feature>
<feature type="domain" description="Purple acid phosphatase N-terminal" evidence="14">
    <location>
        <begin position="144"/>
        <end position="246"/>
    </location>
</feature>
<evidence type="ECO:0000256" key="4">
    <source>
        <dbReference type="ARBA" id="ARBA00008723"/>
    </source>
</evidence>
<dbReference type="SUPFAM" id="SSF49363">
    <property type="entry name" value="Purple acid phosphatase, N-terminal domain"/>
    <property type="match status" value="1"/>
</dbReference>
<dbReference type="InterPro" id="IPR004843">
    <property type="entry name" value="Calcineurin-like_PHP"/>
</dbReference>
<dbReference type="Proteomes" id="UP000077755">
    <property type="component" value="Chromosome 2"/>
</dbReference>
<evidence type="ECO:0000256" key="1">
    <source>
        <dbReference type="ARBA" id="ARBA00001947"/>
    </source>
</evidence>
<evidence type="ECO:0000256" key="5">
    <source>
        <dbReference type="ARBA" id="ARBA00011738"/>
    </source>
</evidence>
<accession>A0AAF1AMQ7</accession>
<evidence type="ECO:0000256" key="2">
    <source>
        <dbReference type="ARBA" id="ARBA00001962"/>
    </source>
</evidence>
<evidence type="ECO:0000256" key="7">
    <source>
        <dbReference type="ARBA" id="ARBA00022729"/>
    </source>
</evidence>
<reference evidence="15" key="1">
    <citation type="journal article" date="2016" name="Nat. Genet.">
        <title>A high-quality carrot genome assembly provides new insights into carotenoid accumulation and asterid genome evolution.</title>
        <authorList>
            <person name="Iorizzo M."/>
            <person name="Ellison S."/>
            <person name="Senalik D."/>
            <person name="Zeng P."/>
            <person name="Satapoomin P."/>
            <person name="Huang J."/>
            <person name="Bowman M."/>
            <person name="Iovene M."/>
            <person name="Sanseverino W."/>
            <person name="Cavagnaro P."/>
            <person name="Yildiz M."/>
            <person name="Macko-Podgorni A."/>
            <person name="Moranska E."/>
            <person name="Grzebelus E."/>
            <person name="Grzebelus D."/>
            <person name="Ashrafi H."/>
            <person name="Zheng Z."/>
            <person name="Cheng S."/>
            <person name="Spooner D."/>
            <person name="Van Deynze A."/>
            <person name="Simon P."/>
        </authorList>
    </citation>
    <scope>NUCLEOTIDE SEQUENCE</scope>
    <source>
        <tissue evidence="15">Leaf</tissue>
    </source>
</reference>
<dbReference type="PANTHER" id="PTHR45778">
    <property type="entry name" value="PURPLE ACID PHOSPHATASE-RELATED"/>
    <property type="match status" value="1"/>
</dbReference>
<feature type="domain" description="Purple acid phosphatase C-terminal" evidence="13">
    <location>
        <begin position="511"/>
        <end position="579"/>
    </location>
</feature>
<comment type="cofactor">
    <cofactor evidence="2">
        <name>Fe cation</name>
        <dbReference type="ChEBI" id="CHEBI:24875"/>
    </cofactor>
</comment>
<evidence type="ECO:0000313" key="16">
    <source>
        <dbReference type="Proteomes" id="UP000077755"/>
    </source>
</evidence>
<keyword evidence="10" id="KW-0378">Hydrolase</keyword>
<dbReference type="EMBL" id="CP093344">
    <property type="protein sequence ID" value="WOG88874.1"/>
    <property type="molecule type" value="Genomic_DNA"/>
</dbReference>
<dbReference type="Pfam" id="PF00149">
    <property type="entry name" value="Metallophos"/>
    <property type="match status" value="1"/>
</dbReference>
<dbReference type="InterPro" id="IPR025733">
    <property type="entry name" value="PAPs_C"/>
</dbReference>
<keyword evidence="9" id="KW-0325">Glycoprotein</keyword>
<proteinExistence type="inferred from homology"/>
<feature type="chain" id="PRO_5041773491" description="Purple acid phosphatase" evidence="10">
    <location>
        <begin position="23"/>
        <end position="652"/>
    </location>
</feature>
<dbReference type="Gene3D" id="2.60.40.380">
    <property type="entry name" value="Purple acid phosphatase-like, N-terminal"/>
    <property type="match status" value="1"/>
</dbReference>
<keyword evidence="11" id="KW-1133">Transmembrane helix</keyword>
<evidence type="ECO:0000259" key="12">
    <source>
        <dbReference type="Pfam" id="PF00149"/>
    </source>
</evidence>
<feature type="transmembrane region" description="Helical" evidence="11">
    <location>
        <begin position="608"/>
        <end position="632"/>
    </location>
</feature>
<comment type="subcellular location">
    <subcellularLocation>
        <location evidence="3">Secreted</location>
    </subcellularLocation>
</comment>
<protein>
    <recommendedName>
        <fullName evidence="10">Purple acid phosphatase</fullName>
        <ecNumber evidence="10">3.1.3.2</ecNumber>
    </recommendedName>
</protein>
<evidence type="ECO:0000256" key="3">
    <source>
        <dbReference type="ARBA" id="ARBA00004613"/>
    </source>
</evidence>
<feature type="domain" description="Calcineurin-like phosphoesterase" evidence="12">
    <location>
        <begin position="277"/>
        <end position="486"/>
    </location>
</feature>
<evidence type="ECO:0000259" key="13">
    <source>
        <dbReference type="Pfam" id="PF14008"/>
    </source>
</evidence>
<dbReference type="GO" id="GO:0005576">
    <property type="term" value="C:extracellular region"/>
    <property type="evidence" value="ECO:0007669"/>
    <property type="project" value="UniProtKB-SubCell"/>
</dbReference>
<evidence type="ECO:0000259" key="14">
    <source>
        <dbReference type="Pfam" id="PF16656"/>
    </source>
</evidence>
<keyword evidence="16" id="KW-1185">Reference proteome</keyword>
<comment type="cofactor">
    <cofactor evidence="1">
        <name>Zn(2+)</name>
        <dbReference type="ChEBI" id="CHEBI:29105"/>
    </cofactor>
</comment>
<reference evidence="15" key="2">
    <citation type="submission" date="2022-03" db="EMBL/GenBank/DDBJ databases">
        <title>Draft title - Genomic analysis of global carrot germplasm unveils the trajectory of domestication and the origin of high carotenoid orange carrot.</title>
        <authorList>
            <person name="Iorizzo M."/>
            <person name="Ellison S."/>
            <person name="Senalik D."/>
            <person name="Macko-Podgorni A."/>
            <person name="Grzebelus D."/>
            <person name="Bostan H."/>
            <person name="Rolling W."/>
            <person name="Curaba J."/>
            <person name="Simon P."/>
        </authorList>
    </citation>
    <scope>NUCLEOTIDE SEQUENCE</scope>
    <source>
        <tissue evidence="15">Leaf</tissue>
    </source>
</reference>
<dbReference type="SUPFAM" id="SSF56300">
    <property type="entry name" value="Metallo-dependent phosphatases"/>
    <property type="match status" value="1"/>
</dbReference>
<dbReference type="InterPro" id="IPR015914">
    <property type="entry name" value="PAPs_N"/>
</dbReference>
<evidence type="ECO:0000256" key="6">
    <source>
        <dbReference type="ARBA" id="ARBA00022525"/>
    </source>
</evidence>
<dbReference type="KEGG" id="dcr:108209735"/>
<dbReference type="CDD" id="cd00839">
    <property type="entry name" value="MPP_PAPs"/>
    <property type="match status" value="1"/>
</dbReference>
<comment type="catalytic activity">
    <reaction evidence="10">
        <text>a phosphate monoester + H2O = an alcohol + phosphate</text>
        <dbReference type="Rhea" id="RHEA:15017"/>
        <dbReference type="ChEBI" id="CHEBI:15377"/>
        <dbReference type="ChEBI" id="CHEBI:30879"/>
        <dbReference type="ChEBI" id="CHEBI:43474"/>
        <dbReference type="ChEBI" id="CHEBI:67140"/>
        <dbReference type="EC" id="3.1.3.2"/>
    </reaction>
</comment>
<comment type="subunit">
    <text evidence="5">Homodimer.</text>
</comment>
<dbReference type="EC" id="3.1.3.2" evidence="10"/>
<keyword evidence="11" id="KW-0812">Transmembrane</keyword>
<dbReference type="Pfam" id="PF14008">
    <property type="entry name" value="Metallophos_C"/>
    <property type="match status" value="1"/>
</dbReference>
<dbReference type="GO" id="GO:0046872">
    <property type="term" value="F:metal ion binding"/>
    <property type="evidence" value="ECO:0007669"/>
    <property type="project" value="InterPro"/>
</dbReference>
<keyword evidence="6" id="KW-0964">Secreted</keyword>
<dbReference type="AlphaFoldDB" id="A0AAF1AMQ7"/>
<comment type="similarity">
    <text evidence="4 10">Belongs to the metallophosphoesterase superfamily. Purple acid phosphatase family.</text>
</comment>
<name>A0AAF1AMQ7_DAUCS</name>
<evidence type="ECO:0000256" key="9">
    <source>
        <dbReference type="ARBA" id="ARBA00023180"/>
    </source>
</evidence>
<dbReference type="InterPro" id="IPR008963">
    <property type="entry name" value="Purple_acid_Pase-like_N"/>
</dbReference>
<dbReference type="GO" id="GO:0003993">
    <property type="term" value="F:acid phosphatase activity"/>
    <property type="evidence" value="ECO:0007669"/>
    <property type="project" value="UniProtKB-EC"/>
</dbReference>
<organism evidence="15 16">
    <name type="scientific">Daucus carota subsp. sativus</name>
    <name type="common">Carrot</name>
    <dbReference type="NCBI Taxonomy" id="79200"/>
    <lineage>
        <taxon>Eukaryota</taxon>
        <taxon>Viridiplantae</taxon>
        <taxon>Streptophyta</taxon>
        <taxon>Embryophyta</taxon>
        <taxon>Tracheophyta</taxon>
        <taxon>Spermatophyta</taxon>
        <taxon>Magnoliopsida</taxon>
        <taxon>eudicotyledons</taxon>
        <taxon>Gunneridae</taxon>
        <taxon>Pentapetalae</taxon>
        <taxon>asterids</taxon>
        <taxon>campanulids</taxon>
        <taxon>Apiales</taxon>
        <taxon>Apiaceae</taxon>
        <taxon>Apioideae</taxon>
        <taxon>Scandiceae</taxon>
        <taxon>Daucinae</taxon>
        <taxon>Daucus</taxon>
        <taxon>Daucus sect. Daucus</taxon>
    </lineage>
</organism>
<keyword evidence="11" id="KW-0472">Membrane</keyword>
<keyword evidence="8" id="KW-0862">Zinc</keyword>
<evidence type="ECO:0000313" key="15">
    <source>
        <dbReference type="EMBL" id="WOG88874.1"/>
    </source>
</evidence>
<dbReference type="Pfam" id="PF16656">
    <property type="entry name" value="Pur_ac_phosph_N"/>
    <property type="match status" value="1"/>
</dbReference>
<evidence type="ECO:0000256" key="11">
    <source>
        <dbReference type="SAM" id="Phobius"/>
    </source>
</evidence>
<dbReference type="PANTHER" id="PTHR45778:SF7">
    <property type="entry name" value="PURPLE ACID PHOSPHATASE"/>
    <property type="match status" value="1"/>
</dbReference>
<keyword evidence="7 10" id="KW-0732">Signal</keyword>
<sequence length="652" mass="73962">MNTLCFVLNLFTIFFLLPSCLSKVSISFSPKTLSKSGDPVTIKWSGVDAPSELDWVGIYSPPNSSKDHYIGYFNLSKSETWQSGSGSLTFPLVNLRSNYQFRIFRWFESEVNPKHRDHDHNPIPGTKHLLVESEELGFEPGRGPEQVHLALTGQDGEMRVMFVTHDGKESFVKYGSSQDDMDRVVGTKVVRYEKEHMCDYPANHSIGWRDPGFIHDGVMKDLKKGKKYYYKVGSDSGGWSISYSFVSHNGDSNETVAFLFGDMGTATPYSTFYRTQEESLSTIKWISRDIDALGDQPAFISHIGDISYARGFAWIWDTFFNQIEHVASKLPYHVCIGNHEYDWPLQPWKPDWSYSVYGKDGGGECGVPYSLRFNMPGNSSEVAATNAPATQNLYYSFNVGVVHFLYISTETNFLQGSKQYNFIKHDLQSVNRDKFPFVVVQGHRPMYTTSNEDRELPLVKKMLEHLEPLFVENKVTLAFWGHVHRYERFCPLNNFTCGSFGYQGKSWEAFPVHVVIGMAGQDWQSIWQPRADHPTDPVFPQPKWSMYRGGEFGYTRLYATKEKLTLSYVGNHDGEVHDTVEILASGQVLDGNLDDDSAKARAETQSPLSWYIMGAGILVLGVFIGYVVGFILHSHRKAALGNKWMPVRSEEA</sequence>
<dbReference type="InterPro" id="IPR029052">
    <property type="entry name" value="Metallo-depent_PP-like"/>
</dbReference>
<dbReference type="InterPro" id="IPR041792">
    <property type="entry name" value="MPP_PAP"/>
</dbReference>